<keyword evidence="3" id="KW-1185">Reference proteome</keyword>
<sequence>MTTCRLSAHLFVHLLAQSSHLSTNIKRHWLDHRSFSQIPPIVPCSNIACLHNTMMNALSTFARVSLFFVLIVFITTSSIHGGPVKPERAYYGIGAQLRNPYSQYDDYDELAETDPDLHLLMHPLKRSRYFTQRLGK</sequence>
<comment type="caution">
    <text evidence="2">The sequence shown here is derived from an EMBL/GenBank/DDBJ whole genome shotgun (WGS) entry which is preliminary data.</text>
</comment>
<evidence type="ECO:0000313" key="2">
    <source>
        <dbReference type="EMBL" id="KAF7258323.1"/>
    </source>
</evidence>
<proteinExistence type="predicted"/>
<keyword evidence="1" id="KW-1133">Transmembrane helix</keyword>
<reference evidence="2" key="1">
    <citation type="submission" date="2019-07" db="EMBL/GenBank/DDBJ databases">
        <title>Annotation for the trematode Paragonimus miyazaki's.</title>
        <authorList>
            <person name="Choi Y.-J."/>
        </authorList>
    </citation>
    <scope>NUCLEOTIDE SEQUENCE</scope>
    <source>
        <strain evidence="2">Japan</strain>
    </source>
</reference>
<dbReference type="EMBL" id="JTDE01001802">
    <property type="protein sequence ID" value="KAF7258323.1"/>
    <property type="molecule type" value="Genomic_DNA"/>
</dbReference>
<dbReference type="OrthoDB" id="6245171at2759"/>
<evidence type="ECO:0000313" key="3">
    <source>
        <dbReference type="Proteomes" id="UP000822476"/>
    </source>
</evidence>
<feature type="transmembrane region" description="Helical" evidence="1">
    <location>
        <begin position="60"/>
        <end position="79"/>
    </location>
</feature>
<keyword evidence="1" id="KW-0472">Membrane</keyword>
<organism evidence="2 3">
    <name type="scientific">Paragonimus skrjabini miyazakii</name>
    <dbReference type="NCBI Taxonomy" id="59628"/>
    <lineage>
        <taxon>Eukaryota</taxon>
        <taxon>Metazoa</taxon>
        <taxon>Spiralia</taxon>
        <taxon>Lophotrochozoa</taxon>
        <taxon>Platyhelminthes</taxon>
        <taxon>Trematoda</taxon>
        <taxon>Digenea</taxon>
        <taxon>Plagiorchiida</taxon>
        <taxon>Troglotremata</taxon>
        <taxon>Troglotrematidae</taxon>
        <taxon>Paragonimus</taxon>
    </lineage>
</organism>
<protein>
    <submittedName>
        <fullName evidence="2">Uncharacterized protein</fullName>
    </submittedName>
</protein>
<name>A0A8S9YYY5_9TREM</name>
<gene>
    <name evidence="2" type="ORF">EG68_04609</name>
</gene>
<accession>A0A8S9YYY5</accession>
<dbReference type="AlphaFoldDB" id="A0A8S9YYY5"/>
<dbReference type="Proteomes" id="UP000822476">
    <property type="component" value="Unassembled WGS sequence"/>
</dbReference>
<keyword evidence="1" id="KW-0812">Transmembrane</keyword>
<evidence type="ECO:0000256" key="1">
    <source>
        <dbReference type="SAM" id="Phobius"/>
    </source>
</evidence>